<dbReference type="CDD" id="cd07023">
    <property type="entry name" value="S49_Sppa_N_C"/>
    <property type="match status" value="1"/>
</dbReference>
<dbReference type="PANTHER" id="PTHR33209">
    <property type="entry name" value="PROTEASE 4"/>
    <property type="match status" value="1"/>
</dbReference>
<name>A0ABX9KKA9_9FUSO</name>
<sequence length="574" mass="64836">MMGCKMKMILKYIGKIILFFSKQVLQATLVVMIFLIIIAGVITATLTEYKKEIVIEKNTYLELDFSKGISEKDEGGFFELEKAIKLYQVLEGIKQASKEPNIEGIYMDIDHVDISVNHIEEVGEALDEFKKSGKKVYAFTRNIDNQNYRLGIYATKIVMPPIQSAMIDLSGYYREFNYFKNLADYVGIKFNVIHIGEYKAYGEQYSKGKMSKEFEKDVKRVYDRVYNDRIEEISKRRDIEKLTMNKAILGGELVMTNPIYGKKIGLIDGLSYQSEFDEKYEVGNKISLEDYLTTIKRIEKKEKLALIYASGDIVYKGPRGSENSINVENMKSELKKAEEDKDVKGIVLRVNSPGGSALASEIIHHEISKLSKPVYVSMGGVAASGGYYISAGAKKIFATKSTITGSIGVVSIIPEISGLVKKSMINVERVEKGRYSGMNSLTAEMTPGEIEKIRRSSLGVYDEFKNRVSLGRNIPLDKLESVAGGRIWLGEEGVENGLVDEIGGLETTIKTLGRDLKLKDYQVVEIMEKKGMYETVLGYRDIYSKVRSFVRTPMIEAARFRIKTPLLFMPYEFN</sequence>
<dbReference type="EMBL" id="QUAJ01000002">
    <property type="protein sequence ID" value="REI42924.1"/>
    <property type="molecule type" value="Genomic_DNA"/>
</dbReference>
<dbReference type="InterPro" id="IPR047272">
    <property type="entry name" value="S49_SppA_C"/>
</dbReference>
<reference evidence="8 9" key="1">
    <citation type="submission" date="2018-08" db="EMBL/GenBank/DDBJ databases">
        <title>Draft genome sequence of Psychrilyobacter sp. strain SD5 isolated from Black Sea water.</title>
        <authorList>
            <person name="Yadav S."/>
            <person name="Villanueva L."/>
            <person name="Damste J.S.S."/>
        </authorList>
    </citation>
    <scope>NUCLEOTIDE SEQUENCE [LARGE SCALE GENOMIC DNA]</scope>
    <source>
        <strain evidence="8 9">SD5</strain>
    </source>
</reference>
<dbReference type="Gene3D" id="6.20.330.10">
    <property type="match status" value="2"/>
</dbReference>
<keyword evidence="4" id="KW-0378">Hydrolase</keyword>
<evidence type="ECO:0000256" key="1">
    <source>
        <dbReference type="ARBA" id="ARBA00004370"/>
    </source>
</evidence>
<dbReference type="InterPro" id="IPR047217">
    <property type="entry name" value="S49_SppA_67K_type_N"/>
</dbReference>
<dbReference type="InterPro" id="IPR004634">
    <property type="entry name" value="Pept_S49_pIV"/>
</dbReference>
<dbReference type="SUPFAM" id="SSF52096">
    <property type="entry name" value="ClpP/crotonase"/>
    <property type="match status" value="2"/>
</dbReference>
<dbReference type="InterPro" id="IPR001907">
    <property type="entry name" value="ClpP"/>
</dbReference>
<keyword evidence="9" id="KW-1185">Reference proteome</keyword>
<dbReference type="InterPro" id="IPR029045">
    <property type="entry name" value="ClpP/crotonase-like_dom_sf"/>
</dbReference>
<feature type="domain" description="Peptidase S49" evidence="7">
    <location>
        <begin position="370"/>
        <end position="517"/>
    </location>
</feature>
<evidence type="ECO:0000256" key="3">
    <source>
        <dbReference type="ARBA" id="ARBA00022670"/>
    </source>
</evidence>
<dbReference type="PIRSF" id="PIRSF001217">
    <property type="entry name" value="Protease_4_SppA"/>
    <property type="match status" value="1"/>
</dbReference>
<evidence type="ECO:0000256" key="6">
    <source>
        <dbReference type="ARBA" id="ARBA00023136"/>
    </source>
</evidence>
<keyword evidence="3" id="KW-0645">Protease</keyword>
<dbReference type="InterPro" id="IPR002142">
    <property type="entry name" value="Peptidase_S49"/>
</dbReference>
<dbReference type="Pfam" id="PF01343">
    <property type="entry name" value="Peptidase_S49"/>
    <property type="match status" value="2"/>
</dbReference>
<evidence type="ECO:0000256" key="5">
    <source>
        <dbReference type="ARBA" id="ARBA00022825"/>
    </source>
</evidence>
<gene>
    <name evidence="8" type="primary">sppA</name>
    <name evidence="8" type="ORF">DYH56_01890</name>
</gene>
<protein>
    <submittedName>
        <fullName evidence="8">Signal peptide peptidase SppA</fullName>
    </submittedName>
</protein>
<dbReference type="NCBIfam" id="TIGR00706">
    <property type="entry name" value="SppA_dom"/>
    <property type="match status" value="1"/>
</dbReference>
<evidence type="ECO:0000256" key="4">
    <source>
        <dbReference type="ARBA" id="ARBA00022801"/>
    </source>
</evidence>
<dbReference type="Proteomes" id="UP000263486">
    <property type="component" value="Unassembled WGS sequence"/>
</dbReference>
<dbReference type="InterPro" id="IPR004635">
    <property type="entry name" value="Pept_S49_SppA"/>
</dbReference>
<dbReference type="Gene3D" id="3.90.226.10">
    <property type="entry name" value="2-enoyl-CoA Hydratase, Chain A, domain 1"/>
    <property type="match status" value="2"/>
</dbReference>
<feature type="domain" description="Peptidase S49" evidence="7">
    <location>
        <begin position="129"/>
        <end position="274"/>
    </location>
</feature>
<dbReference type="PRINTS" id="PR00127">
    <property type="entry name" value="CLPPROTEASEP"/>
</dbReference>
<dbReference type="NCBIfam" id="TIGR00705">
    <property type="entry name" value="SppA_67K"/>
    <property type="match status" value="1"/>
</dbReference>
<evidence type="ECO:0000313" key="9">
    <source>
        <dbReference type="Proteomes" id="UP000263486"/>
    </source>
</evidence>
<evidence type="ECO:0000313" key="8">
    <source>
        <dbReference type="EMBL" id="REI42924.1"/>
    </source>
</evidence>
<accession>A0ABX9KKA9</accession>
<organism evidence="8 9">
    <name type="scientific">Psychrilyobacter piezotolerans</name>
    <dbReference type="NCBI Taxonomy" id="2293438"/>
    <lineage>
        <taxon>Bacteria</taxon>
        <taxon>Fusobacteriati</taxon>
        <taxon>Fusobacteriota</taxon>
        <taxon>Fusobacteriia</taxon>
        <taxon>Fusobacteriales</taxon>
        <taxon>Fusobacteriaceae</taxon>
        <taxon>Psychrilyobacter</taxon>
    </lineage>
</organism>
<proteinExistence type="inferred from homology"/>
<comment type="caution">
    <text evidence="8">The sequence shown here is derived from an EMBL/GenBank/DDBJ whole genome shotgun (WGS) entry which is preliminary data.</text>
</comment>
<dbReference type="CDD" id="cd07018">
    <property type="entry name" value="S49_SppA_67K_type"/>
    <property type="match status" value="1"/>
</dbReference>
<keyword evidence="6" id="KW-0472">Membrane</keyword>
<comment type="subcellular location">
    <subcellularLocation>
        <location evidence="1">Membrane</location>
    </subcellularLocation>
</comment>
<dbReference type="PANTHER" id="PTHR33209:SF1">
    <property type="entry name" value="PEPTIDASE S49 DOMAIN-CONTAINING PROTEIN"/>
    <property type="match status" value="1"/>
</dbReference>
<evidence type="ECO:0000256" key="2">
    <source>
        <dbReference type="ARBA" id="ARBA00008683"/>
    </source>
</evidence>
<keyword evidence="5" id="KW-0720">Serine protease</keyword>
<comment type="similarity">
    <text evidence="2">Belongs to the peptidase S49 family.</text>
</comment>
<evidence type="ECO:0000259" key="7">
    <source>
        <dbReference type="Pfam" id="PF01343"/>
    </source>
</evidence>